<name>D3AZX9_HETP5</name>
<evidence type="ECO:0000313" key="4">
    <source>
        <dbReference type="Proteomes" id="UP000001396"/>
    </source>
</evidence>
<feature type="region of interest" description="Disordered" evidence="2">
    <location>
        <begin position="74"/>
        <end position="97"/>
    </location>
</feature>
<evidence type="ECO:0000256" key="1">
    <source>
        <dbReference type="ARBA" id="ARBA00009207"/>
    </source>
</evidence>
<comment type="caution">
    <text evidence="3">The sequence shown here is derived from an EMBL/GenBank/DDBJ whole genome shotgun (WGS) entry which is preliminary data.</text>
</comment>
<gene>
    <name evidence="3" type="primary">ppr2</name>
    <name evidence="3" type="ORF">PPL_01593</name>
</gene>
<dbReference type="GeneID" id="31357122"/>
<dbReference type="GO" id="GO:0005737">
    <property type="term" value="C:cytoplasm"/>
    <property type="evidence" value="ECO:0007669"/>
    <property type="project" value="TreeGrafter"/>
</dbReference>
<dbReference type="Pfam" id="PF09184">
    <property type="entry name" value="PPP4R2"/>
    <property type="match status" value="1"/>
</dbReference>
<feature type="compositionally biased region" description="Acidic residues" evidence="2">
    <location>
        <begin position="248"/>
        <end position="259"/>
    </location>
</feature>
<feature type="compositionally biased region" description="Low complexity" evidence="2">
    <location>
        <begin position="74"/>
        <end position="92"/>
    </location>
</feature>
<protein>
    <submittedName>
        <fullName evidence="3">Protein phosphatase 4 regulatory subunit 2</fullName>
    </submittedName>
</protein>
<dbReference type="PANTHER" id="PTHR16487:SF0">
    <property type="entry name" value="PROTEIN PHOSPHATASE 4 REGULATORY SUBUNIT 2-RELATED"/>
    <property type="match status" value="1"/>
</dbReference>
<dbReference type="Proteomes" id="UP000001396">
    <property type="component" value="Unassembled WGS sequence"/>
</dbReference>
<evidence type="ECO:0000256" key="2">
    <source>
        <dbReference type="SAM" id="MobiDB-lite"/>
    </source>
</evidence>
<dbReference type="RefSeq" id="XP_020436716.1">
    <property type="nucleotide sequence ID" value="XM_020572599.1"/>
</dbReference>
<dbReference type="GO" id="GO:0030289">
    <property type="term" value="C:protein phosphatase 4 complex"/>
    <property type="evidence" value="ECO:0007669"/>
    <property type="project" value="InterPro"/>
</dbReference>
<keyword evidence="4" id="KW-1185">Reference proteome</keyword>
<feature type="compositionally biased region" description="Polar residues" evidence="2">
    <location>
        <begin position="229"/>
        <end position="247"/>
    </location>
</feature>
<dbReference type="InParanoid" id="D3AZX9"/>
<dbReference type="InterPro" id="IPR015267">
    <property type="entry name" value="PPP4R2"/>
</dbReference>
<comment type="similarity">
    <text evidence="1">Belongs to the PPP4R2 family.</text>
</comment>
<reference evidence="3 4" key="1">
    <citation type="journal article" date="2011" name="Genome Res.">
        <title>Phylogeny-wide analysis of social amoeba genomes highlights ancient origins for complex intercellular communication.</title>
        <authorList>
            <person name="Heidel A.J."/>
            <person name="Lawal H.M."/>
            <person name="Felder M."/>
            <person name="Schilde C."/>
            <person name="Helps N.R."/>
            <person name="Tunggal B."/>
            <person name="Rivero F."/>
            <person name="John U."/>
            <person name="Schleicher M."/>
            <person name="Eichinger L."/>
            <person name="Platzer M."/>
            <person name="Noegel A.A."/>
            <person name="Schaap P."/>
            <person name="Gloeckner G."/>
        </authorList>
    </citation>
    <scope>NUCLEOTIDE SEQUENCE [LARGE SCALE GENOMIC DNA]</scope>
    <source>
        <strain evidence="4">ATCC 26659 / Pp 5 / PN500</strain>
    </source>
</reference>
<dbReference type="AlphaFoldDB" id="D3AZX9"/>
<dbReference type="STRING" id="670386.D3AZX9"/>
<feature type="region of interest" description="Disordered" evidence="2">
    <location>
        <begin position="201"/>
        <end position="259"/>
    </location>
</feature>
<proteinExistence type="inferred from homology"/>
<evidence type="ECO:0000313" key="3">
    <source>
        <dbReference type="EMBL" id="EFA84603.1"/>
    </source>
</evidence>
<dbReference type="EMBL" id="ADBJ01000008">
    <property type="protein sequence ID" value="EFA84603.1"/>
    <property type="molecule type" value="Genomic_DNA"/>
</dbReference>
<dbReference type="PANTHER" id="PTHR16487">
    <property type="entry name" value="PPP4R2-RELATED PROTEIN"/>
    <property type="match status" value="1"/>
</dbReference>
<dbReference type="GO" id="GO:0019888">
    <property type="term" value="F:protein phosphatase regulator activity"/>
    <property type="evidence" value="ECO:0007669"/>
    <property type="project" value="InterPro"/>
</dbReference>
<organism evidence="3 4">
    <name type="scientific">Heterostelium pallidum (strain ATCC 26659 / Pp 5 / PN500)</name>
    <name type="common">Cellular slime mold</name>
    <name type="synonym">Polysphondylium pallidum</name>
    <dbReference type="NCBI Taxonomy" id="670386"/>
    <lineage>
        <taxon>Eukaryota</taxon>
        <taxon>Amoebozoa</taxon>
        <taxon>Evosea</taxon>
        <taxon>Eumycetozoa</taxon>
        <taxon>Dictyostelia</taxon>
        <taxon>Acytosteliales</taxon>
        <taxon>Acytosteliaceae</taxon>
        <taxon>Heterostelium</taxon>
    </lineage>
</organism>
<dbReference type="GO" id="GO:0005634">
    <property type="term" value="C:nucleus"/>
    <property type="evidence" value="ECO:0007669"/>
    <property type="project" value="TreeGrafter"/>
</dbReference>
<dbReference type="OMA" id="CAVEKMG"/>
<sequence>MSVIYTEDLRKQLEEFAKSENKVVTPELMSIIENVAKTGVTCYPWVHLKELVYFKLSQIFDIFESNCNTDIGSLSNTSSNNSSGTSSPNSNTDQKKTSLLSTQLINSQEMKDDEMLKIKNQLNQSGLIRIKNQFQNHFKEYKEPPFTIQRLCELIVDYKIYTSFSKYLCAVEKMGTVTSTLPPLTPSEVIEYNNNQQQQSRMIGTENNQQQQQQSSSPPTIDINKHIDSQTSFIATTTFPMKSSSSQNDEEMKDIDEEL</sequence>
<accession>D3AZX9</accession>